<evidence type="ECO:0000256" key="1">
    <source>
        <dbReference type="SAM" id="Phobius"/>
    </source>
</evidence>
<proteinExistence type="predicted"/>
<gene>
    <name evidence="2" type="ORF">HERILL_LOCUS4218</name>
</gene>
<dbReference type="EMBL" id="LR899010">
    <property type="protein sequence ID" value="CAD7081094.1"/>
    <property type="molecule type" value="Genomic_DNA"/>
</dbReference>
<dbReference type="InParanoid" id="A0A7R8UI64"/>
<sequence length="80" mass="8939">MSNITYIWDDVDNYLQYFGGTTGALALAGITAASVYYYVSRPVPEKPLVPLHNQGPILELTPERVVQDSVKIEEIISRIQ</sequence>
<feature type="transmembrane region" description="Helical" evidence="1">
    <location>
        <begin position="15"/>
        <end position="39"/>
    </location>
</feature>
<reference evidence="2 3" key="1">
    <citation type="submission" date="2020-11" db="EMBL/GenBank/DDBJ databases">
        <authorList>
            <person name="Wallbank WR R."/>
            <person name="Pardo Diaz C."/>
            <person name="Kozak K."/>
            <person name="Martin S."/>
            <person name="Jiggins C."/>
            <person name="Moest M."/>
            <person name="Warren A I."/>
            <person name="Generalovic N T."/>
            <person name="Byers J.R.P. K."/>
            <person name="Montejo-Kovacevich G."/>
            <person name="Yen C E."/>
        </authorList>
    </citation>
    <scope>NUCLEOTIDE SEQUENCE [LARGE SCALE GENOMIC DNA]</scope>
</reference>
<accession>A0A7R8UI64</accession>
<name>A0A7R8UI64_HERIL</name>
<evidence type="ECO:0000313" key="3">
    <source>
        <dbReference type="Proteomes" id="UP000594454"/>
    </source>
</evidence>
<protein>
    <submittedName>
        <fullName evidence="2">Uncharacterized protein</fullName>
    </submittedName>
</protein>
<evidence type="ECO:0000313" key="2">
    <source>
        <dbReference type="EMBL" id="CAD7081094.1"/>
    </source>
</evidence>
<organism evidence="2 3">
    <name type="scientific">Hermetia illucens</name>
    <name type="common">Black soldier fly</name>
    <dbReference type="NCBI Taxonomy" id="343691"/>
    <lineage>
        <taxon>Eukaryota</taxon>
        <taxon>Metazoa</taxon>
        <taxon>Ecdysozoa</taxon>
        <taxon>Arthropoda</taxon>
        <taxon>Hexapoda</taxon>
        <taxon>Insecta</taxon>
        <taxon>Pterygota</taxon>
        <taxon>Neoptera</taxon>
        <taxon>Endopterygota</taxon>
        <taxon>Diptera</taxon>
        <taxon>Brachycera</taxon>
        <taxon>Stratiomyomorpha</taxon>
        <taxon>Stratiomyidae</taxon>
        <taxon>Hermetiinae</taxon>
        <taxon>Hermetia</taxon>
    </lineage>
</organism>
<dbReference type="Proteomes" id="UP000594454">
    <property type="component" value="Chromosome 2"/>
</dbReference>
<dbReference type="OrthoDB" id="1700726at2759"/>
<dbReference type="AlphaFoldDB" id="A0A7R8UI64"/>
<keyword evidence="1" id="KW-1133">Transmembrane helix</keyword>
<keyword evidence="1" id="KW-0812">Transmembrane</keyword>
<keyword evidence="3" id="KW-1185">Reference proteome</keyword>
<keyword evidence="1" id="KW-0472">Membrane</keyword>